<comment type="caution">
    <text evidence="1">The sequence shown here is derived from an EMBL/GenBank/DDBJ whole genome shotgun (WGS) entry which is preliminary data.</text>
</comment>
<gene>
    <name evidence="1" type="ORF">K0M31_012505</name>
</gene>
<sequence length="60" mass="6452">MKEKLVEAKLWKTTGMAFRVERHGEVAGVAEAGNATSRSVRAEVGLRDDPTGADEFTCTA</sequence>
<organism evidence="1 2">
    <name type="scientific">Melipona bicolor</name>
    <dbReference type="NCBI Taxonomy" id="60889"/>
    <lineage>
        <taxon>Eukaryota</taxon>
        <taxon>Metazoa</taxon>
        <taxon>Ecdysozoa</taxon>
        <taxon>Arthropoda</taxon>
        <taxon>Hexapoda</taxon>
        <taxon>Insecta</taxon>
        <taxon>Pterygota</taxon>
        <taxon>Neoptera</taxon>
        <taxon>Endopterygota</taxon>
        <taxon>Hymenoptera</taxon>
        <taxon>Apocrita</taxon>
        <taxon>Aculeata</taxon>
        <taxon>Apoidea</taxon>
        <taxon>Anthophila</taxon>
        <taxon>Apidae</taxon>
        <taxon>Melipona</taxon>
    </lineage>
</organism>
<protein>
    <submittedName>
        <fullName evidence="1">Uncharacterized protein</fullName>
    </submittedName>
</protein>
<name>A0AA40FK69_9HYME</name>
<keyword evidence="2" id="KW-1185">Reference proteome</keyword>
<evidence type="ECO:0000313" key="1">
    <source>
        <dbReference type="EMBL" id="KAK1120526.1"/>
    </source>
</evidence>
<reference evidence="1" key="1">
    <citation type="submission" date="2021-10" db="EMBL/GenBank/DDBJ databases">
        <title>Melipona bicolor Genome sequencing and assembly.</title>
        <authorList>
            <person name="Araujo N.S."/>
            <person name="Arias M.C."/>
        </authorList>
    </citation>
    <scope>NUCLEOTIDE SEQUENCE</scope>
    <source>
        <strain evidence="1">USP_2M_L1-L4_2017</strain>
        <tissue evidence="1">Whole body</tissue>
    </source>
</reference>
<accession>A0AA40FK69</accession>
<dbReference type="Proteomes" id="UP001177670">
    <property type="component" value="Unassembled WGS sequence"/>
</dbReference>
<proteinExistence type="predicted"/>
<evidence type="ECO:0000313" key="2">
    <source>
        <dbReference type="Proteomes" id="UP001177670"/>
    </source>
</evidence>
<dbReference type="AlphaFoldDB" id="A0AA40FK69"/>
<dbReference type="EMBL" id="JAHYIQ010000031">
    <property type="protein sequence ID" value="KAK1120526.1"/>
    <property type="molecule type" value="Genomic_DNA"/>
</dbReference>